<evidence type="ECO:0000256" key="1">
    <source>
        <dbReference type="SAM" id="MobiDB-lite"/>
    </source>
</evidence>
<dbReference type="AlphaFoldDB" id="C4J9N6"/>
<feature type="region of interest" description="Disordered" evidence="1">
    <location>
        <begin position="31"/>
        <end position="101"/>
    </location>
</feature>
<reference evidence="2" key="2">
    <citation type="submission" date="2012-06" db="EMBL/GenBank/DDBJ databases">
        <authorList>
            <person name="Yu Y."/>
            <person name="Currie J."/>
            <person name="Lomeli R."/>
            <person name="Angelova A."/>
            <person name="Collura K."/>
            <person name="Wissotski M."/>
            <person name="Campos D."/>
            <person name="Kudrna D."/>
            <person name="Golser W."/>
            <person name="Ashely E."/>
            <person name="Descour A."/>
            <person name="Fernandes J."/>
            <person name="Soderlund C."/>
            <person name="Walbot V."/>
        </authorList>
    </citation>
    <scope>NUCLEOTIDE SEQUENCE</scope>
    <source>
        <strain evidence="2">B73</strain>
    </source>
</reference>
<proteinExistence type="evidence at transcript level"/>
<name>C4J9N6_MAIZE</name>
<evidence type="ECO:0000313" key="2">
    <source>
        <dbReference type="EMBL" id="ACR37886.1"/>
    </source>
</evidence>
<dbReference type="EMBL" id="BT087533">
    <property type="protein sequence ID" value="ACR37886.1"/>
    <property type="molecule type" value="mRNA"/>
</dbReference>
<accession>C4J9N6</accession>
<reference evidence="2" key="1">
    <citation type="journal article" date="2009" name="PLoS Genet.">
        <title>Sequencing, mapping, and analysis of 27,455 maize full-length cDNAs.</title>
        <authorList>
            <person name="Soderlund C."/>
            <person name="Descour A."/>
            <person name="Kudrna D."/>
            <person name="Bomhoff M."/>
            <person name="Boyd L."/>
            <person name="Currie J."/>
            <person name="Angelova A."/>
            <person name="Collura K."/>
            <person name="Wissotski M."/>
            <person name="Ashley E."/>
            <person name="Morrow D."/>
            <person name="Fernandes J."/>
            <person name="Walbot V."/>
            <person name="Yu Y."/>
        </authorList>
    </citation>
    <scope>NUCLEOTIDE SEQUENCE</scope>
    <source>
        <strain evidence="2">B73</strain>
    </source>
</reference>
<sequence length="133" mass="15252">MSIYKQHATRFGAIERLQEDPGEEPAHHLLRPLCARPDPPKRTQIKTTSPHQHIQKRNHREPTIPQRNLAGEGSGRETTGAVDGRNRRSPPVRRERGTVRSSGFPSLYATRLLRRLKIPVMRCHGMRRGEPEM</sequence>
<organism evidence="2">
    <name type="scientific">Zea mays</name>
    <name type="common">Maize</name>
    <dbReference type="NCBI Taxonomy" id="4577"/>
    <lineage>
        <taxon>Eukaryota</taxon>
        <taxon>Viridiplantae</taxon>
        <taxon>Streptophyta</taxon>
        <taxon>Embryophyta</taxon>
        <taxon>Tracheophyta</taxon>
        <taxon>Spermatophyta</taxon>
        <taxon>Magnoliopsida</taxon>
        <taxon>Liliopsida</taxon>
        <taxon>Poales</taxon>
        <taxon>Poaceae</taxon>
        <taxon>PACMAD clade</taxon>
        <taxon>Panicoideae</taxon>
        <taxon>Andropogonodae</taxon>
        <taxon>Andropogoneae</taxon>
        <taxon>Tripsacinae</taxon>
        <taxon>Zea</taxon>
    </lineage>
</organism>
<protein>
    <submittedName>
        <fullName evidence="2">Uncharacterized protein</fullName>
    </submittedName>
</protein>